<comment type="caution">
    <text evidence="2">The sequence shown here is derived from an EMBL/GenBank/DDBJ whole genome shotgun (WGS) entry which is preliminary data.</text>
</comment>
<name>A0A401NZS0_SCYTO</name>
<keyword evidence="3" id="KW-1185">Reference proteome</keyword>
<sequence>MLSDNLKVLRGIRNKLSGGGTRGVQQCVNIAVDLSKSPIWQAVPKNFCGLQGDGTAWRKAALRRFPVGARSPPVEGRMRRDVSCVHRSGSHVRKRKTSLC</sequence>
<evidence type="ECO:0000313" key="2">
    <source>
        <dbReference type="EMBL" id="GCB66353.1"/>
    </source>
</evidence>
<protein>
    <submittedName>
        <fullName evidence="2">Uncharacterized protein</fullName>
    </submittedName>
</protein>
<evidence type="ECO:0000313" key="3">
    <source>
        <dbReference type="Proteomes" id="UP000288216"/>
    </source>
</evidence>
<dbReference type="Proteomes" id="UP000288216">
    <property type="component" value="Unassembled WGS sequence"/>
</dbReference>
<feature type="compositionally biased region" description="Basic residues" evidence="1">
    <location>
        <begin position="88"/>
        <end position="100"/>
    </location>
</feature>
<proteinExistence type="predicted"/>
<feature type="region of interest" description="Disordered" evidence="1">
    <location>
        <begin position="68"/>
        <end position="100"/>
    </location>
</feature>
<gene>
    <name evidence="2" type="ORF">scyTo_0004952</name>
</gene>
<evidence type="ECO:0000256" key="1">
    <source>
        <dbReference type="SAM" id="MobiDB-lite"/>
    </source>
</evidence>
<accession>A0A401NZS0</accession>
<reference evidence="2 3" key="1">
    <citation type="journal article" date="2018" name="Nat. Ecol. Evol.">
        <title>Shark genomes provide insights into elasmobranch evolution and the origin of vertebrates.</title>
        <authorList>
            <person name="Hara Y"/>
            <person name="Yamaguchi K"/>
            <person name="Onimaru K"/>
            <person name="Kadota M"/>
            <person name="Koyanagi M"/>
            <person name="Keeley SD"/>
            <person name="Tatsumi K"/>
            <person name="Tanaka K"/>
            <person name="Motone F"/>
            <person name="Kageyama Y"/>
            <person name="Nozu R"/>
            <person name="Adachi N"/>
            <person name="Nishimura O"/>
            <person name="Nakagawa R"/>
            <person name="Tanegashima C"/>
            <person name="Kiyatake I"/>
            <person name="Matsumoto R"/>
            <person name="Murakumo K"/>
            <person name="Nishida K"/>
            <person name="Terakita A"/>
            <person name="Kuratani S"/>
            <person name="Sato K"/>
            <person name="Hyodo S Kuraku.S."/>
        </authorList>
    </citation>
    <scope>NUCLEOTIDE SEQUENCE [LARGE SCALE GENOMIC DNA]</scope>
</reference>
<organism evidence="2 3">
    <name type="scientific">Scyliorhinus torazame</name>
    <name type="common">Cloudy catshark</name>
    <name type="synonym">Catulus torazame</name>
    <dbReference type="NCBI Taxonomy" id="75743"/>
    <lineage>
        <taxon>Eukaryota</taxon>
        <taxon>Metazoa</taxon>
        <taxon>Chordata</taxon>
        <taxon>Craniata</taxon>
        <taxon>Vertebrata</taxon>
        <taxon>Chondrichthyes</taxon>
        <taxon>Elasmobranchii</taxon>
        <taxon>Galeomorphii</taxon>
        <taxon>Galeoidea</taxon>
        <taxon>Carcharhiniformes</taxon>
        <taxon>Scyliorhinidae</taxon>
        <taxon>Scyliorhinus</taxon>
    </lineage>
</organism>
<dbReference type="AlphaFoldDB" id="A0A401NZS0"/>
<dbReference type="EMBL" id="BFAA01001498">
    <property type="protein sequence ID" value="GCB66353.1"/>
    <property type="molecule type" value="Genomic_DNA"/>
</dbReference>